<keyword evidence="3" id="KW-0597">Phosphoprotein</keyword>
<dbReference type="EC" id="2.7.13.3" evidence="2"/>
<dbReference type="InterPro" id="IPR005467">
    <property type="entry name" value="His_kinase_dom"/>
</dbReference>
<evidence type="ECO:0000256" key="2">
    <source>
        <dbReference type="ARBA" id="ARBA00012438"/>
    </source>
</evidence>
<evidence type="ECO:0000259" key="5">
    <source>
        <dbReference type="PROSITE" id="PS50109"/>
    </source>
</evidence>
<dbReference type="Pfam" id="PF02518">
    <property type="entry name" value="HATPase_c"/>
    <property type="match status" value="1"/>
</dbReference>
<evidence type="ECO:0000256" key="3">
    <source>
        <dbReference type="ARBA" id="ARBA00022553"/>
    </source>
</evidence>
<evidence type="ECO:0000256" key="4">
    <source>
        <dbReference type="SAM" id="Phobius"/>
    </source>
</evidence>
<dbReference type="EMBL" id="PEZP01000010">
    <property type="protein sequence ID" value="PIT98380.1"/>
    <property type="molecule type" value="Genomic_DNA"/>
</dbReference>
<keyword evidence="4" id="KW-0812">Transmembrane</keyword>
<reference evidence="7" key="1">
    <citation type="submission" date="2017-09" db="EMBL/GenBank/DDBJ databases">
        <title>Depth-based differentiation of microbial function through sediment-hosted aquifers and enrichment of novel symbionts in the deep terrestrial subsurface.</title>
        <authorList>
            <person name="Probst A.J."/>
            <person name="Ladd B."/>
            <person name="Jarett J.K."/>
            <person name="Geller-Mcgrath D.E."/>
            <person name="Sieber C.M.K."/>
            <person name="Emerson J.B."/>
            <person name="Anantharaman K."/>
            <person name="Thomas B.C."/>
            <person name="Malmstrom R."/>
            <person name="Stieglmeier M."/>
            <person name="Klingl A."/>
            <person name="Woyke T."/>
            <person name="Ryan C.M."/>
            <person name="Banfield J.F."/>
        </authorList>
    </citation>
    <scope>NUCLEOTIDE SEQUENCE [LARGE SCALE GENOMIC DNA]</scope>
</reference>
<dbReference type="AlphaFoldDB" id="A0A2M6X042"/>
<dbReference type="SMART" id="SM00387">
    <property type="entry name" value="HATPase_c"/>
    <property type="match status" value="1"/>
</dbReference>
<feature type="transmembrane region" description="Helical" evidence="4">
    <location>
        <begin position="41"/>
        <end position="60"/>
    </location>
</feature>
<comment type="catalytic activity">
    <reaction evidence="1">
        <text>ATP + protein L-histidine = ADP + protein N-phospho-L-histidine.</text>
        <dbReference type="EC" id="2.7.13.3"/>
    </reaction>
</comment>
<dbReference type="InterPro" id="IPR036890">
    <property type="entry name" value="HATPase_C_sf"/>
</dbReference>
<evidence type="ECO:0000313" key="6">
    <source>
        <dbReference type="EMBL" id="PIT98380.1"/>
    </source>
</evidence>
<protein>
    <recommendedName>
        <fullName evidence="2">histidine kinase</fullName>
        <ecNumber evidence="2">2.7.13.3</ecNumber>
    </recommendedName>
</protein>
<dbReference type="PANTHER" id="PTHR43547:SF11">
    <property type="entry name" value="HISTIDINE KINASE"/>
    <property type="match status" value="1"/>
</dbReference>
<evidence type="ECO:0000256" key="1">
    <source>
        <dbReference type="ARBA" id="ARBA00000085"/>
    </source>
</evidence>
<gene>
    <name evidence="6" type="ORF">COT71_00955</name>
</gene>
<dbReference type="InterPro" id="IPR004358">
    <property type="entry name" value="Sig_transdc_His_kin-like_C"/>
</dbReference>
<dbReference type="Proteomes" id="UP000230731">
    <property type="component" value="Unassembled WGS sequence"/>
</dbReference>
<dbReference type="InterPro" id="IPR003594">
    <property type="entry name" value="HATPase_dom"/>
</dbReference>
<organism evidence="6 7">
    <name type="scientific">Candidatus Andersenbacteria bacterium CG10_big_fil_rev_8_21_14_0_10_54_11</name>
    <dbReference type="NCBI Taxonomy" id="1974485"/>
    <lineage>
        <taxon>Bacteria</taxon>
        <taxon>Candidatus Anderseniibacteriota</taxon>
    </lineage>
</organism>
<comment type="caution">
    <text evidence="6">The sequence shown here is derived from an EMBL/GenBank/DDBJ whole genome shotgun (WGS) entry which is preliminary data.</text>
</comment>
<proteinExistence type="predicted"/>
<dbReference type="PROSITE" id="PS50109">
    <property type="entry name" value="HIS_KIN"/>
    <property type="match status" value="1"/>
</dbReference>
<dbReference type="PRINTS" id="PR00344">
    <property type="entry name" value="BCTRLSENSOR"/>
</dbReference>
<dbReference type="GO" id="GO:0000155">
    <property type="term" value="F:phosphorelay sensor kinase activity"/>
    <property type="evidence" value="ECO:0007669"/>
    <property type="project" value="TreeGrafter"/>
</dbReference>
<keyword evidence="4" id="KW-1133">Transmembrane helix</keyword>
<dbReference type="SUPFAM" id="SSF55874">
    <property type="entry name" value="ATPase domain of HSP90 chaperone/DNA topoisomerase II/histidine kinase"/>
    <property type="match status" value="1"/>
</dbReference>
<dbReference type="Gene3D" id="3.30.565.10">
    <property type="entry name" value="Histidine kinase-like ATPase, C-terminal domain"/>
    <property type="match status" value="1"/>
</dbReference>
<keyword evidence="4" id="KW-0472">Membrane</keyword>
<feature type="domain" description="Histidine kinase" evidence="5">
    <location>
        <begin position="77"/>
        <end position="296"/>
    </location>
</feature>
<accession>A0A2M6X042</accession>
<sequence>MLAPSTHRLVRAALYGGVSVILALDVYFLFRAAVISNFVPILPIIVSILAAGGLLLLTYAERRAKKEDARDHRRISRVAHQLTAPVAQLQDDLNRLLRDADKLPAEARLQIKQMETKANILLTNIRDVFLTLQALEGAIAQNIRRYDLCPLLAEAVDRARPLASARNVELIYHAHCEHAPVRLDRQLFFIVIAHVLENAMTYTLKPGLVNVAVTKGKNRVRVIIQDRGIGIKPSEASLVEHPFARGEEAARYDPDGIGLGVALSKLIVQECNGQLTWKSRRDHLGTQFEITLPLMKGG</sequence>
<dbReference type="PANTHER" id="PTHR43547">
    <property type="entry name" value="TWO-COMPONENT HISTIDINE KINASE"/>
    <property type="match status" value="1"/>
</dbReference>
<evidence type="ECO:0000313" key="7">
    <source>
        <dbReference type="Proteomes" id="UP000230731"/>
    </source>
</evidence>
<name>A0A2M6X042_9BACT</name>
<feature type="transmembrane region" description="Helical" evidence="4">
    <location>
        <begin position="12"/>
        <end position="35"/>
    </location>
</feature>